<evidence type="ECO:0000313" key="2">
    <source>
        <dbReference type="EMBL" id="MBP2055019.1"/>
    </source>
</evidence>
<dbReference type="AlphaFoldDB" id="A0A1B1B4D9"/>
<evidence type="ECO:0000313" key="3">
    <source>
        <dbReference type="Proteomes" id="UP000092659"/>
    </source>
</evidence>
<dbReference type="Proteomes" id="UP000092659">
    <property type="component" value="Chromosome"/>
</dbReference>
<dbReference type="KEGG" id="sgs:AVL59_32765"/>
<sequence>MITSHNPPHPSPRQAKGFLVTISLPMSLPASRLQQHDVFAVLEQVDLPFTVADVTQHPDLEERLVIALQGTSVPITLQANEPVRPISMPRHIDMKCQLCDASTTTDIDLVAHGEPKTWVCNRH</sequence>
<dbReference type="EMBL" id="JAGGLP010000025">
    <property type="protein sequence ID" value="MBP2055019.1"/>
    <property type="molecule type" value="Genomic_DNA"/>
</dbReference>
<dbReference type="RefSeq" id="WP_067311892.1">
    <property type="nucleotide sequence ID" value="NZ_CP016279.1"/>
</dbReference>
<protein>
    <submittedName>
        <fullName evidence="1">Uncharacterized protein</fullName>
    </submittedName>
</protein>
<dbReference type="OrthoDB" id="4215562at2"/>
<gene>
    <name evidence="1" type="ORF">AVL59_32765</name>
    <name evidence="2" type="ORF">J2Z21_008031</name>
</gene>
<organism evidence="1 3">
    <name type="scientific">Streptomyces griseochromogenes</name>
    <dbReference type="NCBI Taxonomy" id="68214"/>
    <lineage>
        <taxon>Bacteria</taxon>
        <taxon>Bacillati</taxon>
        <taxon>Actinomycetota</taxon>
        <taxon>Actinomycetes</taxon>
        <taxon>Kitasatosporales</taxon>
        <taxon>Streptomycetaceae</taxon>
        <taxon>Streptomyces</taxon>
    </lineage>
</organism>
<name>A0A1B1B4D9_9ACTN</name>
<dbReference type="EMBL" id="CP016279">
    <property type="protein sequence ID" value="ANP53689.1"/>
    <property type="molecule type" value="Genomic_DNA"/>
</dbReference>
<dbReference type="STRING" id="68214.AVL59_32765"/>
<proteinExistence type="predicted"/>
<dbReference type="Proteomes" id="UP001519309">
    <property type="component" value="Unassembled WGS sequence"/>
</dbReference>
<accession>A0A1B1B4D9</accession>
<evidence type="ECO:0000313" key="4">
    <source>
        <dbReference type="Proteomes" id="UP001519309"/>
    </source>
</evidence>
<reference evidence="2 4" key="2">
    <citation type="submission" date="2021-03" db="EMBL/GenBank/DDBJ databases">
        <title>Genomic Encyclopedia of Type Strains, Phase IV (KMG-IV): sequencing the most valuable type-strain genomes for metagenomic binning, comparative biology and taxonomic classification.</title>
        <authorList>
            <person name="Goeker M."/>
        </authorList>
    </citation>
    <scope>NUCLEOTIDE SEQUENCE [LARGE SCALE GENOMIC DNA]</scope>
    <source>
        <strain evidence="2 4">DSM 40499</strain>
    </source>
</reference>
<keyword evidence="4" id="KW-1185">Reference proteome</keyword>
<reference evidence="1 3" key="1">
    <citation type="submission" date="2016-06" db="EMBL/GenBank/DDBJ databases">
        <title>Complete genome sequence of Streptomyces griseochromogenes ATCC 14511, the Blasticidin S producer.</title>
        <authorList>
            <person name="Wu L."/>
        </authorList>
    </citation>
    <scope>NUCLEOTIDE SEQUENCE [LARGE SCALE GENOMIC DNA]</scope>
    <source>
        <strain evidence="1 3">ATCC 14511</strain>
    </source>
</reference>
<evidence type="ECO:0000313" key="1">
    <source>
        <dbReference type="EMBL" id="ANP53689.1"/>
    </source>
</evidence>